<protein>
    <submittedName>
        <fullName evidence="2">Uncharacterized protein</fullName>
    </submittedName>
</protein>
<evidence type="ECO:0000313" key="2">
    <source>
        <dbReference type="EMBL" id="ASN60983.1"/>
    </source>
</evidence>
<organism evidence="2 3">
    <name type="scientific">Latilactobacillus curvatus</name>
    <name type="common">Lactobacillus curvatus</name>
    <dbReference type="NCBI Taxonomy" id="28038"/>
    <lineage>
        <taxon>Bacteria</taxon>
        <taxon>Bacillati</taxon>
        <taxon>Bacillota</taxon>
        <taxon>Bacilli</taxon>
        <taxon>Lactobacillales</taxon>
        <taxon>Lactobacillaceae</taxon>
        <taxon>Latilactobacillus</taxon>
    </lineage>
</organism>
<name>A0AAC9UM61_LATCU</name>
<sequence>MKLFLLILTTLLYLLLDYLMLNFPPVEGVAQNVTLILLPFCYFFGSRFLLRKTTINRHKNGLLIGAVCVVCAIAIPLVLAAYYLF</sequence>
<keyword evidence="1" id="KW-0472">Membrane</keyword>
<dbReference type="Proteomes" id="UP000199749">
    <property type="component" value="Chromosome"/>
</dbReference>
<keyword evidence="1" id="KW-1133">Transmembrane helix</keyword>
<dbReference type="AlphaFoldDB" id="A0AAC9UM61"/>
<feature type="transmembrane region" description="Helical" evidence="1">
    <location>
        <begin position="31"/>
        <end position="50"/>
    </location>
</feature>
<dbReference type="EMBL" id="CP022474">
    <property type="protein sequence ID" value="ASN60983.1"/>
    <property type="molecule type" value="Genomic_DNA"/>
</dbReference>
<keyword evidence="1" id="KW-0812">Transmembrane</keyword>
<accession>A0AAC9UM61</accession>
<evidence type="ECO:0000256" key="1">
    <source>
        <dbReference type="SAM" id="Phobius"/>
    </source>
</evidence>
<reference evidence="2 3" key="1">
    <citation type="submission" date="2017-07" db="EMBL/GenBank/DDBJ databases">
        <title>Lactobacillus curvatus MRS6 whole genome.</title>
        <authorList>
            <person name="Jans C."/>
            <person name="Lagler S."/>
            <person name="Lacroix C."/>
            <person name="Meile L."/>
            <person name="Stevens M.J.A."/>
        </authorList>
    </citation>
    <scope>NUCLEOTIDE SEQUENCE [LARGE SCALE GENOMIC DNA]</scope>
    <source>
        <strain evidence="2 3">MRS6</strain>
    </source>
</reference>
<evidence type="ECO:0000313" key="3">
    <source>
        <dbReference type="Proteomes" id="UP000199749"/>
    </source>
</evidence>
<feature type="transmembrane region" description="Helical" evidence="1">
    <location>
        <begin position="62"/>
        <end position="84"/>
    </location>
</feature>
<gene>
    <name evidence="2" type="ORF">CG419_10300</name>
</gene>
<proteinExistence type="predicted"/>